<dbReference type="VEuPathDB" id="FungiDB:BO72DRAFT_488247"/>
<keyword evidence="2" id="KW-1185">Reference proteome</keyword>
<dbReference type="AlphaFoldDB" id="A0A8G1RL05"/>
<gene>
    <name evidence="1" type="ORF">BO72DRAFT_488247</name>
</gene>
<evidence type="ECO:0000313" key="2">
    <source>
        <dbReference type="Proteomes" id="UP000249789"/>
    </source>
</evidence>
<reference evidence="1 2" key="1">
    <citation type="submission" date="2018-02" db="EMBL/GenBank/DDBJ databases">
        <title>The genomes of Aspergillus section Nigri reveals drivers in fungal speciation.</title>
        <authorList>
            <consortium name="DOE Joint Genome Institute"/>
            <person name="Vesth T.C."/>
            <person name="Nybo J."/>
            <person name="Theobald S."/>
            <person name="Brandl J."/>
            <person name="Frisvad J.C."/>
            <person name="Nielsen K.F."/>
            <person name="Lyhne E.K."/>
            <person name="Kogle M.E."/>
            <person name="Kuo A."/>
            <person name="Riley R."/>
            <person name="Clum A."/>
            <person name="Nolan M."/>
            <person name="Lipzen A."/>
            <person name="Salamov A."/>
            <person name="Henrissat B."/>
            <person name="Wiebenga A."/>
            <person name="De vries R.P."/>
            <person name="Grigoriev I.V."/>
            <person name="Mortensen U.H."/>
            <person name="Andersen M.R."/>
            <person name="Baker S.E."/>
        </authorList>
    </citation>
    <scope>NUCLEOTIDE SEQUENCE [LARGE SCALE GENOMIC DNA]</scope>
    <source>
        <strain evidence="1 2">CBS 313.89</strain>
    </source>
</reference>
<dbReference type="OrthoDB" id="4149149at2759"/>
<sequence length="247" mass="27577">MESEADSTVQAEVDILMFDYLLCTTIDQLLCHGRAKAEGQKREDHNIEWYLRTIETTRAVLLDPSSLSDDISTKDRLLNFAVIFCHRYALLQNSAPVVTALFLLANFLALCEGEGPGESWPELKDAISAHLIMAAAQEELAAAGIQSTSDYDECIHRVHEAIEEQSPAKGRQGYLKYFQPPSGLSLEVHLRDISNELPATQLARAVVDYLTNLMQSLDPPILLQLERGKLGGLTREETRRLKERVGL</sequence>
<protein>
    <submittedName>
        <fullName evidence="1">Uncharacterized protein</fullName>
    </submittedName>
</protein>
<organism evidence="1 2">
    <name type="scientific">Aspergillus fijiensis CBS 313.89</name>
    <dbReference type="NCBI Taxonomy" id="1448319"/>
    <lineage>
        <taxon>Eukaryota</taxon>
        <taxon>Fungi</taxon>
        <taxon>Dikarya</taxon>
        <taxon>Ascomycota</taxon>
        <taxon>Pezizomycotina</taxon>
        <taxon>Eurotiomycetes</taxon>
        <taxon>Eurotiomycetidae</taxon>
        <taxon>Eurotiales</taxon>
        <taxon>Aspergillaceae</taxon>
        <taxon>Aspergillus</taxon>
    </lineage>
</organism>
<accession>A0A8G1RL05</accession>
<dbReference type="GeneID" id="63865367"/>
<proteinExistence type="predicted"/>
<evidence type="ECO:0000313" key="1">
    <source>
        <dbReference type="EMBL" id="RAK74367.1"/>
    </source>
</evidence>
<dbReference type="Proteomes" id="UP000249789">
    <property type="component" value="Unassembled WGS sequence"/>
</dbReference>
<dbReference type="RefSeq" id="XP_040798377.1">
    <property type="nucleotide sequence ID" value="XM_040948034.1"/>
</dbReference>
<name>A0A8G1RL05_9EURO</name>
<dbReference type="EMBL" id="KZ824669">
    <property type="protein sequence ID" value="RAK74367.1"/>
    <property type="molecule type" value="Genomic_DNA"/>
</dbReference>